<dbReference type="EMBL" id="CAUYUJ010005108">
    <property type="protein sequence ID" value="CAK0812290.1"/>
    <property type="molecule type" value="Genomic_DNA"/>
</dbReference>
<evidence type="ECO:0000256" key="1">
    <source>
        <dbReference type="SAM" id="MobiDB-lite"/>
    </source>
</evidence>
<organism evidence="2 3">
    <name type="scientific">Prorocentrum cordatum</name>
    <dbReference type="NCBI Taxonomy" id="2364126"/>
    <lineage>
        <taxon>Eukaryota</taxon>
        <taxon>Sar</taxon>
        <taxon>Alveolata</taxon>
        <taxon>Dinophyceae</taxon>
        <taxon>Prorocentrales</taxon>
        <taxon>Prorocentraceae</taxon>
        <taxon>Prorocentrum</taxon>
    </lineage>
</organism>
<gene>
    <name evidence="2" type="ORF">PCOR1329_LOCUS16611</name>
</gene>
<feature type="region of interest" description="Disordered" evidence="1">
    <location>
        <begin position="58"/>
        <end position="89"/>
    </location>
</feature>
<reference evidence="2" key="1">
    <citation type="submission" date="2023-10" db="EMBL/GenBank/DDBJ databases">
        <authorList>
            <person name="Chen Y."/>
            <person name="Shah S."/>
            <person name="Dougan E. K."/>
            <person name="Thang M."/>
            <person name="Chan C."/>
        </authorList>
    </citation>
    <scope>NUCLEOTIDE SEQUENCE [LARGE SCALE GENOMIC DNA]</scope>
</reference>
<accession>A0ABN9R7I9</accession>
<evidence type="ECO:0000313" key="2">
    <source>
        <dbReference type="EMBL" id="CAK0812290.1"/>
    </source>
</evidence>
<proteinExistence type="predicted"/>
<name>A0ABN9R7I9_9DINO</name>
<keyword evidence="3" id="KW-1185">Reference proteome</keyword>
<protein>
    <submittedName>
        <fullName evidence="2">Uncharacterized protein</fullName>
    </submittedName>
</protein>
<comment type="caution">
    <text evidence="2">The sequence shown here is derived from an EMBL/GenBank/DDBJ whole genome shotgun (WGS) entry which is preliminary data.</text>
</comment>
<sequence>MQHEELLNEQSHYSHHKDSLVSSSEVCHASSSDGESACHGKHWQGDLMDVKDEEEENFQDASLVRAVNDEEEDNVHSGPVDDSSSSVTNKLASRMRSKKCRFKFRLPNFFREYIASLEEDEDDALWVWEFWQQVWDQDALGQCLHGLDCVIRWPRSSYLQIQQANNLRR</sequence>
<dbReference type="Proteomes" id="UP001189429">
    <property type="component" value="Unassembled WGS sequence"/>
</dbReference>
<evidence type="ECO:0000313" key="3">
    <source>
        <dbReference type="Proteomes" id="UP001189429"/>
    </source>
</evidence>